<proteinExistence type="predicted"/>
<feature type="coiled-coil region" evidence="4">
    <location>
        <begin position="297"/>
        <end position="370"/>
    </location>
</feature>
<dbReference type="SUPFAM" id="SSF64593">
    <property type="entry name" value="Intermediate filament protein, coiled coil region"/>
    <property type="match status" value="2"/>
</dbReference>
<feature type="domain" description="IF rod" evidence="6">
    <location>
        <begin position="87"/>
        <end position="399"/>
    </location>
</feature>
<dbReference type="Gene3D" id="1.20.5.500">
    <property type="entry name" value="Single helix bin"/>
    <property type="match status" value="1"/>
</dbReference>
<evidence type="ECO:0000313" key="8">
    <source>
        <dbReference type="Proteomes" id="UP001230051"/>
    </source>
</evidence>
<feature type="compositionally biased region" description="Low complexity" evidence="5">
    <location>
        <begin position="1"/>
        <end position="12"/>
    </location>
</feature>
<dbReference type="AlphaFoldDB" id="A0AAD8FZ06"/>
<accession>A0AAD8FZ06</accession>
<gene>
    <name evidence="7" type="ORF">AOXY_G22987</name>
</gene>
<evidence type="ECO:0000313" key="7">
    <source>
        <dbReference type="EMBL" id="KAK1159091.1"/>
    </source>
</evidence>
<keyword evidence="1" id="KW-0416">Keratin</keyword>
<name>A0AAD8FZ06_ACIOX</name>
<dbReference type="PRINTS" id="PR01248">
    <property type="entry name" value="TYPE1KERATIN"/>
</dbReference>
<dbReference type="FunFam" id="1.20.5.170:FF:000002">
    <property type="entry name" value="Type I keratin KA11"/>
    <property type="match status" value="1"/>
</dbReference>
<evidence type="ECO:0000256" key="2">
    <source>
        <dbReference type="ARBA" id="ARBA00022754"/>
    </source>
</evidence>
<feature type="compositionally biased region" description="Low complexity" evidence="5">
    <location>
        <begin position="19"/>
        <end position="34"/>
    </location>
</feature>
<dbReference type="FunFam" id="1.20.5.500:FF:000001">
    <property type="entry name" value="Type II keratin 23"/>
    <property type="match status" value="1"/>
</dbReference>
<feature type="region of interest" description="Disordered" evidence="5">
    <location>
        <begin position="1"/>
        <end position="34"/>
    </location>
</feature>
<feature type="compositionally biased region" description="Pro residues" evidence="5">
    <location>
        <begin position="442"/>
        <end position="456"/>
    </location>
</feature>
<feature type="compositionally biased region" description="Polar residues" evidence="5">
    <location>
        <begin position="410"/>
        <end position="422"/>
    </location>
</feature>
<feature type="region of interest" description="Disordered" evidence="5">
    <location>
        <begin position="394"/>
        <end position="460"/>
    </location>
</feature>
<evidence type="ECO:0000256" key="3">
    <source>
        <dbReference type="ARBA" id="ARBA00023054"/>
    </source>
</evidence>
<reference evidence="7" key="1">
    <citation type="submission" date="2022-02" db="EMBL/GenBank/DDBJ databases">
        <title>Atlantic sturgeon de novo genome assembly.</title>
        <authorList>
            <person name="Stock M."/>
            <person name="Klopp C."/>
            <person name="Guiguen Y."/>
            <person name="Cabau C."/>
            <person name="Parinello H."/>
            <person name="Santidrian Yebra-Pimentel E."/>
            <person name="Kuhl H."/>
            <person name="Dirks R.P."/>
            <person name="Guessner J."/>
            <person name="Wuertz S."/>
            <person name="Du K."/>
            <person name="Schartl M."/>
        </authorList>
    </citation>
    <scope>NUCLEOTIDE SEQUENCE</scope>
    <source>
        <strain evidence="7">STURGEONOMICS-FGT-2020</strain>
        <tissue evidence="7">Whole blood</tissue>
    </source>
</reference>
<dbReference type="PANTHER" id="PTHR23239">
    <property type="entry name" value="INTERMEDIATE FILAMENT"/>
    <property type="match status" value="1"/>
</dbReference>
<dbReference type="Proteomes" id="UP001230051">
    <property type="component" value="Unassembled WGS sequence"/>
</dbReference>
<evidence type="ECO:0000256" key="5">
    <source>
        <dbReference type="SAM" id="MobiDB-lite"/>
    </source>
</evidence>
<evidence type="ECO:0000256" key="1">
    <source>
        <dbReference type="ARBA" id="ARBA00022744"/>
    </source>
</evidence>
<dbReference type="EMBL" id="JAGXEW010000023">
    <property type="protein sequence ID" value="KAK1159091.1"/>
    <property type="molecule type" value="Genomic_DNA"/>
</dbReference>
<dbReference type="Gene3D" id="1.20.5.1160">
    <property type="entry name" value="Vasodilator-stimulated phosphoprotein"/>
    <property type="match status" value="1"/>
</dbReference>
<comment type="caution">
    <text evidence="7">The sequence shown here is derived from an EMBL/GenBank/DDBJ whole genome shotgun (WGS) entry which is preliminary data.</text>
</comment>
<dbReference type="PANTHER" id="PTHR23239:SF367">
    <property type="entry name" value="KERATIN 15-RELATED"/>
    <property type="match status" value="1"/>
</dbReference>
<keyword evidence="8" id="KW-1185">Reference proteome</keyword>
<feature type="compositionally biased region" description="Low complexity" evidence="5">
    <location>
        <begin position="398"/>
        <end position="409"/>
    </location>
</feature>
<evidence type="ECO:0000259" key="6">
    <source>
        <dbReference type="PROSITE" id="PS51842"/>
    </source>
</evidence>
<protein>
    <submittedName>
        <fullName evidence="7">Keratin, type I cytoskeletal 19-like isoform X3</fullName>
    </submittedName>
</protein>
<dbReference type="Gene3D" id="1.20.5.170">
    <property type="match status" value="1"/>
</dbReference>
<feature type="coiled-coil region" evidence="4">
    <location>
        <begin position="183"/>
        <end position="235"/>
    </location>
</feature>
<keyword evidence="3 4" id="KW-0175">Coiled coil</keyword>
<dbReference type="PROSITE" id="PS51842">
    <property type="entry name" value="IF_ROD_2"/>
    <property type="match status" value="1"/>
</dbReference>
<dbReference type="Pfam" id="PF00038">
    <property type="entry name" value="Filament"/>
    <property type="match status" value="1"/>
</dbReference>
<dbReference type="FunFam" id="1.20.5.1160:FF:000002">
    <property type="entry name" value="Type I keratin 10"/>
    <property type="match status" value="1"/>
</dbReference>
<dbReference type="GO" id="GO:0005882">
    <property type="term" value="C:intermediate filament"/>
    <property type="evidence" value="ECO:0007669"/>
    <property type="project" value="UniProtKB-KW"/>
</dbReference>
<feature type="coiled-coil region" evidence="4">
    <location>
        <begin position="91"/>
        <end position="125"/>
    </location>
</feature>
<keyword evidence="2" id="KW-0403">Intermediate filament</keyword>
<organism evidence="7 8">
    <name type="scientific">Acipenser oxyrinchus oxyrinchus</name>
    <dbReference type="NCBI Taxonomy" id="40147"/>
    <lineage>
        <taxon>Eukaryota</taxon>
        <taxon>Metazoa</taxon>
        <taxon>Chordata</taxon>
        <taxon>Craniata</taxon>
        <taxon>Vertebrata</taxon>
        <taxon>Euteleostomi</taxon>
        <taxon>Actinopterygii</taxon>
        <taxon>Chondrostei</taxon>
        <taxon>Acipenseriformes</taxon>
        <taxon>Acipenseridae</taxon>
        <taxon>Acipenser</taxon>
    </lineage>
</organism>
<sequence length="489" mass="53422">MMSYSSQGSFSSGRIFKTSQTGSGSSSFMASGGSSMRRAPSVYGGAGGFGTKVSSQSSFGGYGGGFGMGGGAGGFAAGGDLGLSINEKATMQNLNDRLATYLEKVRSLETANSKLEIQIQEFLKLKTQQSGQDYSAYEKIIHDLQQQINAAHLTNSKIILQVDNAKLAADDFRMKYENELAMRQSIEADIARLRKVLDELTLARSNLEMEIEGLAEELIYLKKNHQEELASLRAQTSSGSVNVEVDAAPQQDLSRVLDEIRAQYEGIAAKNNREVEAWYKDKFDALNQQVTSSTTEIQTSKTEVNDLKRTLQGLEIELQSQLSMKGALEGTLGEMEANYSNQLNRLQTMVSSLEAELMQVRSDTERQSREYQMLLDIKTRLEMEIAEYRRLLDGEGGSSSNSSSNSNYSVTVNKSKTQQSGDSSSFSSSFAKPLVDSKPAPAKVPAPVPPPAPAPVPQVLKTRKVKTIVEERINGKVVSTQVQEVEEEM</sequence>
<dbReference type="SMART" id="SM01391">
    <property type="entry name" value="Filament"/>
    <property type="match status" value="1"/>
</dbReference>
<dbReference type="InterPro" id="IPR002957">
    <property type="entry name" value="Keratin_I"/>
</dbReference>
<dbReference type="GO" id="GO:0005198">
    <property type="term" value="F:structural molecule activity"/>
    <property type="evidence" value="ECO:0007669"/>
    <property type="project" value="InterPro"/>
</dbReference>
<evidence type="ECO:0000256" key="4">
    <source>
        <dbReference type="SAM" id="Coils"/>
    </source>
</evidence>
<dbReference type="InterPro" id="IPR039008">
    <property type="entry name" value="IF_rod_dom"/>
</dbReference>